<keyword evidence="3" id="KW-1185">Reference proteome</keyword>
<feature type="transmembrane region" description="Helical" evidence="1">
    <location>
        <begin position="48"/>
        <end position="69"/>
    </location>
</feature>
<comment type="caution">
    <text evidence="2">The sequence shown here is derived from an EMBL/GenBank/DDBJ whole genome shotgun (WGS) entry which is preliminary data.</text>
</comment>
<evidence type="ECO:0000313" key="2">
    <source>
        <dbReference type="EMBL" id="MFC6147654.1"/>
    </source>
</evidence>
<reference evidence="3" key="1">
    <citation type="journal article" date="2019" name="Int. J. Syst. Evol. Microbiol.">
        <title>The Global Catalogue of Microorganisms (GCM) 10K type strain sequencing project: providing services to taxonomists for standard genome sequencing and annotation.</title>
        <authorList>
            <consortium name="The Broad Institute Genomics Platform"/>
            <consortium name="The Broad Institute Genome Sequencing Center for Infectious Disease"/>
            <person name="Wu L."/>
            <person name="Ma J."/>
        </authorList>
    </citation>
    <scope>NUCLEOTIDE SEQUENCE [LARGE SCALE GENOMIC DNA]</scope>
    <source>
        <strain evidence="3">CCUG 51943</strain>
    </source>
</reference>
<keyword evidence="1" id="KW-1133">Transmembrane helix</keyword>
<accession>A0ABW1QG63</accession>
<keyword evidence="1" id="KW-0472">Membrane</keyword>
<protein>
    <submittedName>
        <fullName evidence="2">Uncharacterized protein</fullName>
    </submittedName>
</protein>
<feature type="transmembrane region" description="Helical" evidence="1">
    <location>
        <begin position="21"/>
        <end position="41"/>
    </location>
</feature>
<keyword evidence="1" id="KW-0812">Transmembrane</keyword>
<sequence>MLTWLTGVTLVVTVLAMWGDWWWLFGAGCVGLLGLFIRWVTSFGNQGWQAVVVLVGTGMVLSLVGTWWTRSFPEGTIFHPVIFSHLLALIYTGLGVSLAVWRWGRGVEKQ</sequence>
<name>A0ABW1QG63_9CORY</name>
<evidence type="ECO:0000313" key="3">
    <source>
        <dbReference type="Proteomes" id="UP001596244"/>
    </source>
</evidence>
<organism evidence="2 3">
    <name type="scientific">Corynebacterium nasicanis</name>
    <dbReference type="NCBI Taxonomy" id="1448267"/>
    <lineage>
        <taxon>Bacteria</taxon>
        <taxon>Bacillati</taxon>
        <taxon>Actinomycetota</taxon>
        <taxon>Actinomycetes</taxon>
        <taxon>Mycobacteriales</taxon>
        <taxon>Corynebacteriaceae</taxon>
        <taxon>Corynebacterium</taxon>
    </lineage>
</organism>
<feature type="transmembrane region" description="Helical" evidence="1">
    <location>
        <begin position="81"/>
        <end position="101"/>
    </location>
</feature>
<proteinExistence type="predicted"/>
<evidence type="ECO:0000256" key="1">
    <source>
        <dbReference type="SAM" id="Phobius"/>
    </source>
</evidence>
<dbReference type="RefSeq" id="WP_377002299.1">
    <property type="nucleotide sequence ID" value="NZ_JBHSQE010000010.1"/>
</dbReference>
<dbReference type="EMBL" id="JBHSQE010000010">
    <property type="protein sequence ID" value="MFC6147654.1"/>
    <property type="molecule type" value="Genomic_DNA"/>
</dbReference>
<dbReference type="Proteomes" id="UP001596244">
    <property type="component" value="Unassembled WGS sequence"/>
</dbReference>
<gene>
    <name evidence="2" type="ORF">ACFPUZ_12665</name>
</gene>